<dbReference type="GO" id="GO:0000271">
    <property type="term" value="P:polysaccharide biosynthetic process"/>
    <property type="evidence" value="ECO:0007669"/>
    <property type="project" value="TreeGrafter"/>
</dbReference>
<feature type="transmembrane region" description="Helical" evidence="1">
    <location>
        <begin position="261"/>
        <end position="278"/>
    </location>
</feature>
<dbReference type="InterPro" id="IPR050879">
    <property type="entry name" value="Acyltransferase_3"/>
</dbReference>
<feature type="transmembrane region" description="Helical" evidence="1">
    <location>
        <begin position="234"/>
        <end position="255"/>
    </location>
</feature>
<feature type="transmembrane region" description="Helical" evidence="1">
    <location>
        <begin position="299"/>
        <end position="322"/>
    </location>
</feature>
<evidence type="ECO:0000313" key="4">
    <source>
        <dbReference type="Proteomes" id="UP000198598"/>
    </source>
</evidence>
<feature type="transmembrane region" description="Helical" evidence="1">
    <location>
        <begin position="7"/>
        <end position="25"/>
    </location>
</feature>
<feature type="transmembrane region" description="Helical" evidence="1">
    <location>
        <begin position="37"/>
        <end position="57"/>
    </location>
</feature>
<dbReference type="PANTHER" id="PTHR23028">
    <property type="entry name" value="ACETYLTRANSFERASE"/>
    <property type="match status" value="1"/>
</dbReference>
<dbReference type="RefSeq" id="WP_093825898.1">
    <property type="nucleotide sequence ID" value="NZ_FOLQ01000003.1"/>
</dbReference>
<dbReference type="GO" id="GO:0016747">
    <property type="term" value="F:acyltransferase activity, transferring groups other than amino-acyl groups"/>
    <property type="evidence" value="ECO:0007669"/>
    <property type="project" value="InterPro"/>
</dbReference>
<evidence type="ECO:0000313" key="3">
    <source>
        <dbReference type="EMBL" id="SFD12452.1"/>
    </source>
</evidence>
<keyword evidence="4" id="KW-1185">Reference proteome</keyword>
<dbReference type="STRING" id="662367.SAMN05216167_103405"/>
<sequence length="367" mass="42955">MKHRFEVLDIFRGIFASMVVLFHLSTFSDTPILNNEFIYNSDMFVDFFFVLSGFVIAYNYQNISSFHELKTFLAKRFVRVYPLHLVMLLIFLVIEASKHTASAYVHVNKLENVNNNIYSFFTNIFLINSIQLFNIQDVSWNIPSWSISAEMISYIVFGLTLVLLSHYKLQSQKGIFFLTIIVLCILLLVNVTHTFKINYSYNYGFLRGIIGFFSGSICYFVFSNLYEVATSSKNTSFTIAEISILIILFLMIYYGTFLKEIGLVYEVTFFIAILIFSFEKGILSNMLKKSSFLKRVGTYSYSIYMTHALLLSLFNIIFIRILKFPPSSYSYLFILNYYIIYKVSQWTYAHVEMRFKIKKQTVEPVTY</sequence>
<feature type="domain" description="Acyltransferase 3" evidence="2">
    <location>
        <begin position="8"/>
        <end position="324"/>
    </location>
</feature>
<feature type="transmembrane region" description="Helical" evidence="1">
    <location>
        <begin position="142"/>
        <end position="163"/>
    </location>
</feature>
<dbReference type="PANTHER" id="PTHR23028:SF53">
    <property type="entry name" value="ACYL_TRANSF_3 DOMAIN-CONTAINING PROTEIN"/>
    <property type="match status" value="1"/>
</dbReference>
<gene>
    <name evidence="3" type="ORF">SAMN05216167_103405</name>
</gene>
<feature type="transmembrane region" description="Helical" evidence="1">
    <location>
        <begin position="77"/>
        <end position="94"/>
    </location>
</feature>
<organism evidence="3 4">
    <name type="scientific">Spirosoma endophyticum</name>
    <dbReference type="NCBI Taxonomy" id="662367"/>
    <lineage>
        <taxon>Bacteria</taxon>
        <taxon>Pseudomonadati</taxon>
        <taxon>Bacteroidota</taxon>
        <taxon>Cytophagia</taxon>
        <taxon>Cytophagales</taxon>
        <taxon>Cytophagaceae</taxon>
        <taxon>Spirosoma</taxon>
    </lineage>
</organism>
<dbReference type="Pfam" id="PF01757">
    <property type="entry name" value="Acyl_transf_3"/>
    <property type="match status" value="1"/>
</dbReference>
<reference evidence="3 4" key="1">
    <citation type="submission" date="2016-10" db="EMBL/GenBank/DDBJ databases">
        <authorList>
            <person name="de Groot N.N."/>
        </authorList>
    </citation>
    <scope>NUCLEOTIDE SEQUENCE [LARGE SCALE GENOMIC DNA]</scope>
    <source>
        <strain evidence="3 4">DSM 26130</strain>
    </source>
</reference>
<accession>A0A1I1PS06</accession>
<dbReference type="GO" id="GO:0016020">
    <property type="term" value="C:membrane"/>
    <property type="evidence" value="ECO:0007669"/>
    <property type="project" value="TreeGrafter"/>
</dbReference>
<feature type="transmembrane region" description="Helical" evidence="1">
    <location>
        <begin position="328"/>
        <end position="349"/>
    </location>
</feature>
<feature type="transmembrane region" description="Helical" evidence="1">
    <location>
        <begin position="175"/>
        <end position="195"/>
    </location>
</feature>
<keyword evidence="1" id="KW-0472">Membrane</keyword>
<protein>
    <submittedName>
        <fullName evidence="3">Peptidoglycan/LPS O-acetylase OafA/YrhL, contains acyltransferase and SGNH-hydrolase domains</fullName>
    </submittedName>
</protein>
<keyword evidence="3" id="KW-0012">Acyltransferase</keyword>
<dbReference type="EMBL" id="FOLQ01000003">
    <property type="protein sequence ID" value="SFD12452.1"/>
    <property type="molecule type" value="Genomic_DNA"/>
</dbReference>
<dbReference type="GO" id="GO:0016787">
    <property type="term" value="F:hydrolase activity"/>
    <property type="evidence" value="ECO:0007669"/>
    <property type="project" value="UniProtKB-KW"/>
</dbReference>
<keyword evidence="3" id="KW-0808">Transferase</keyword>
<dbReference type="Proteomes" id="UP000198598">
    <property type="component" value="Unassembled WGS sequence"/>
</dbReference>
<proteinExistence type="predicted"/>
<evidence type="ECO:0000259" key="2">
    <source>
        <dbReference type="Pfam" id="PF01757"/>
    </source>
</evidence>
<dbReference type="AlphaFoldDB" id="A0A1I1PS06"/>
<name>A0A1I1PS06_9BACT</name>
<keyword evidence="3" id="KW-0378">Hydrolase</keyword>
<dbReference type="InterPro" id="IPR002656">
    <property type="entry name" value="Acyl_transf_3_dom"/>
</dbReference>
<dbReference type="OrthoDB" id="9796461at2"/>
<evidence type="ECO:0000256" key="1">
    <source>
        <dbReference type="SAM" id="Phobius"/>
    </source>
</evidence>
<keyword evidence="1" id="KW-1133">Transmembrane helix</keyword>
<keyword evidence="1" id="KW-0812">Transmembrane</keyword>
<feature type="transmembrane region" description="Helical" evidence="1">
    <location>
        <begin position="201"/>
        <end position="222"/>
    </location>
</feature>